<keyword evidence="5" id="KW-1185">Reference proteome</keyword>
<sequence>MDTSHNVRIWTIEHIRGKRRSSYRVRWVVEQRRFGRSFTTAALADSFRSRLVSAARSGEAFDVGSGLPVSMERERTTMTWFEFACAYMDMKWPDCSPKYRKSLAESLTRITVALLHESASLPQDKALRKVLMEEFNTKTRSAERTPEAARISKALARASRNVSDLAKPEVLRAVLRALDMNLDGTRAAGNTVRIRRVALANAIDYAIEKKLLSTNPLNEVKVKKRHYALTQVNPESAVNPMQARMLLTAIDTIGKQGPRLVAFFACMYYAGLRPEEAANLKKQNLSLPEKGWGDIHLDGARAEIGREWTDSGEASEEGPLKHRDSSMGRTVPCPPVLTEILHDHLSRFGTARDGRLFRGARDGGRVGSTVYGRVWAAARAKVFTAEVLAGPLGKRPYDLRHACVSTWLSGGVEPTRVAKWAGHSVSVLLKVYAKCLDGGEQTARERAERALHGW</sequence>
<dbReference type="InterPro" id="IPR011010">
    <property type="entry name" value="DNA_brk_join_enz"/>
</dbReference>
<dbReference type="Proteomes" id="UP000004705">
    <property type="component" value="Chromosome"/>
</dbReference>
<evidence type="ECO:0000313" key="5">
    <source>
        <dbReference type="Proteomes" id="UP000004705"/>
    </source>
</evidence>
<dbReference type="PROSITE" id="PS51898">
    <property type="entry name" value="TYR_RECOMBINASE"/>
    <property type="match status" value="1"/>
</dbReference>
<dbReference type="AlphaFoldDB" id="H8GEU4"/>
<accession>H8GEU4</accession>
<reference evidence="4 5" key="1">
    <citation type="journal article" date="2012" name="Stand. Genomic Sci.">
        <title>Genome sequence of the soil bacterium Saccharomonospora azurea type strain (NA-128(T)).</title>
        <authorList>
            <person name="Klenk H.P."/>
            <person name="Held B."/>
            <person name="Lucas S."/>
            <person name="Lapidus A."/>
            <person name="Copeland A."/>
            <person name="Hammon N."/>
            <person name="Pitluck S."/>
            <person name="Goodwin L.A."/>
            <person name="Han C."/>
            <person name="Tapia R."/>
            <person name="Brambilla E.M."/>
            <person name="Potter G."/>
            <person name="Land M."/>
            <person name="Ivanova N."/>
            <person name="Rohde M."/>
            <person name="Goker M."/>
            <person name="Detter J.C."/>
            <person name="Kyrpides N.C."/>
            <person name="Woyke T."/>
        </authorList>
    </citation>
    <scope>NUCLEOTIDE SEQUENCE [LARGE SCALE GENOMIC DNA]</scope>
    <source>
        <strain evidence="4 5">NA-128</strain>
    </source>
</reference>
<dbReference type="GO" id="GO:0006310">
    <property type="term" value="P:DNA recombination"/>
    <property type="evidence" value="ECO:0007669"/>
    <property type="project" value="UniProtKB-KW"/>
</dbReference>
<dbReference type="SUPFAM" id="SSF56349">
    <property type="entry name" value="DNA breaking-rejoining enzymes"/>
    <property type="match status" value="1"/>
</dbReference>
<dbReference type="PANTHER" id="PTHR30349">
    <property type="entry name" value="PHAGE INTEGRASE-RELATED"/>
    <property type="match status" value="1"/>
</dbReference>
<evidence type="ECO:0000313" key="4">
    <source>
        <dbReference type="EMBL" id="EHY90005.1"/>
    </source>
</evidence>
<evidence type="ECO:0000256" key="2">
    <source>
        <dbReference type="SAM" id="MobiDB-lite"/>
    </source>
</evidence>
<evidence type="ECO:0000259" key="3">
    <source>
        <dbReference type="PROSITE" id="PS51898"/>
    </source>
</evidence>
<dbReference type="EMBL" id="CM001466">
    <property type="protein sequence ID" value="EHY90005.1"/>
    <property type="molecule type" value="Genomic_DNA"/>
</dbReference>
<dbReference type="GO" id="GO:0003677">
    <property type="term" value="F:DNA binding"/>
    <property type="evidence" value="ECO:0007669"/>
    <property type="project" value="InterPro"/>
</dbReference>
<dbReference type="InterPro" id="IPR002104">
    <property type="entry name" value="Integrase_catalytic"/>
</dbReference>
<dbReference type="Gene3D" id="1.10.443.10">
    <property type="entry name" value="Intergrase catalytic core"/>
    <property type="match status" value="1"/>
</dbReference>
<protein>
    <submittedName>
        <fullName evidence="4">Site-specific recombinase XerD</fullName>
    </submittedName>
</protein>
<dbReference type="PANTHER" id="PTHR30349:SF64">
    <property type="entry name" value="PROPHAGE INTEGRASE INTD-RELATED"/>
    <property type="match status" value="1"/>
</dbReference>
<organism evidence="4 5">
    <name type="scientific">Saccharomonospora azurea NA-128</name>
    <dbReference type="NCBI Taxonomy" id="882081"/>
    <lineage>
        <taxon>Bacteria</taxon>
        <taxon>Bacillati</taxon>
        <taxon>Actinomycetota</taxon>
        <taxon>Actinomycetes</taxon>
        <taxon>Pseudonocardiales</taxon>
        <taxon>Pseudonocardiaceae</taxon>
        <taxon>Saccharomonospora</taxon>
    </lineage>
</organism>
<dbReference type="InterPro" id="IPR013762">
    <property type="entry name" value="Integrase-like_cat_sf"/>
</dbReference>
<feature type="domain" description="Tyr recombinase" evidence="3">
    <location>
        <begin position="232"/>
        <end position="446"/>
    </location>
</feature>
<keyword evidence="1" id="KW-0233">DNA recombination</keyword>
<evidence type="ECO:0000256" key="1">
    <source>
        <dbReference type="ARBA" id="ARBA00023172"/>
    </source>
</evidence>
<proteinExistence type="predicted"/>
<dbReference type="HOGENOM" id="CLU_048112_0_0_11"/>
<dbReference type="GO" id="GO:0015074">
    <property type="term" value="P:DNA integration"/>
    <property type="evidence" value="ECO:0007669"/>
    <property type="project" value="InterPro"/>
</dbReference>
<dbReference type="InterPro" id="IPR050090">
    <property type="entry name" value="Tyrosine_recombinase_XerCD"/>
</dbReference>
<gene>
    <name evidence="4" type="ORF">SacazDRAFT_03124</name>
</gene>
<feature type="region of interest" description="Disordered" evidence="2">
    <location>
        <begin position="308"/>
        <end position="328"/>
    </location>
</feature>
<name>H8GEU4_9PSEU</name>